<accession>A0A9J5VZ00</accession>
<organism evidence="1 2">
    <name type="scientific">Solanum commersonii</name>
    <name type="common">Commerson's wild potato</name>
    <name type="synonym">Commerson's nightshade</name>
    <dbReference type="NCBI Taxonomy" id="4109"/>
    <lineage>
        <taxon>Eukaryota</taxon>
        <taxon>Viridiplantae</taxon>
        <taxon>Streptophyta</taxon>
        <taxon>Embryophyta</taxon>
        <taxon>Tracheophyta</taxon>
        <taxon>Spermatophyta</taxon>
        <taxon>Magnoliopsida</taxon>
        <taxon>eudicotyledons</taxon>
        <taxon>Gunneridae</taxon>
        <taxon>Pentapetalae</taxon>
        <taxon>asterids</taxon>
        <taxon>lamiids</taxon>
        <taxon>Solanales</taxon>
        <taxon>Solanaceae</taxon>
        <taxon>Solanoideae</taxon>
        <taxon>Solaneae</taxon>
        <taxon>Solanum</taxon>
    </lineage>
</organism>
<dbReference type="AlphaFoldDB" id="A0A9J5VZ00"/>
<name>A0A9J5VZ00_SOLCO</name>
<evidence type="ECO:0000313" key="2">
    <source>
        <dbReference type="Proteomes" id="UP000824120"/>
    </source>
</evidence>
<evidence type="ECO:0000313" key="1">
    <source>
        <dbReference type="EMBL" id="KAG5568400.1"/>
    </source>
</evidence>
<dbReference type="EMBL" id="JACXVP010000133">
    <property type="protein sequence ID" value="KAG5568400.1"/>
    <property type="molecule type" value="Genomic_DNA"/>
</dbReference>
<protein>
    <submittedName>
        <fullName evidence="1">Uncharacterized protein</fullName>
    </submittedName>
</protein>
<reference evidence="1" key="1">
    <citation type="submission" date="2020-09" db="EMBL/GenBank/DDBJ databases">
        <title>De no assembly of potato wild relative species, Solanum commersonii.</title>
        <authorList>
            <person name="Cho K."/>
        </authorList>
    </citation>
    <scope>NUCLEOTIDE SEQUENCE</scope>
    <source>
        <strain evidence="1">LZ3.2</strain>
        <tissue evidence="1">Leaf</tissue>
    </source>
</reference>
<gene>
    <name evidence="1" type="ORF">H5410_064581</name>
</gene>
<proteinExistence type="predicted"/>
<comment type="caution">
    <text evidence="1">The sequence shown here is derived from an EMBL/GenBank/DDBJ whole genome shotgun (WGS) entry which is preliminary data.</text>
</comment>
<keyword evidence="2" id="KW-1185">Reference proteome</keyword>
<dbReference type="Proteomes" id="UP000824120">
    <property type="component" value="Unassembled WGS sequence"/>
</dbReference>
<sequence length="76" mass="8938">MVKHKDVHGAKWHHQESVPWKPELLEQKSLVQLVDIASHCPKSQVLQFHRYVFQSNQQCGTIPLISPEEELDWCKH</sequence>